<dbReference type="InterPro" id="IPR007387">
    <property type="entry name" value="TRAP_DctQ"/>
</dbReference>
<evidence type="ECO:0000256" key="9">
    <source>
        <dbReference type="RuleBase" id="RU369079"/>
    </source>
</evidence>
<feature type="transmembrane region" description="Helical" evidence="9">
    <location>
        <begin position="232"/>
        <end position="250"/>
    </location>
</feature>
<dbReference type="EMBL" id="JAAGOX010000002">
    <property type="protein sequence ID" value="NDW43567.1"/>
    <property type="molecule type" value="Genomic_DNA"/>
</dbReference>
<evidence type="ECO:0000256" key="6">
    <source>
        <dbReference type="ARBA" id="ARBA00022989"/>
    </source>
</evidence>
<name>A0A6B2NM30_9RHOB</name>
<evidence type="ECO:0000256" key="4">
    <source>
        <dbReference type="ARBA" id="ARBA00022519"/>
    </source>
</evidence>
<dbReference type="GO" id="GO:0022857">
    <property type="term" value="F:transmembrane transporter activity"/>
    <property type="evidence" value="ECO:0007669"/>
    <property type="project" value="UniProtKB-UniRule"/>
</dbReference>
<evidence type="ECO:0000256" key="1">
    <source>
        <dbReference type="ARBA" id="ARBA00004429"/>
    </source>
</evidence>
<keyword evidence="7 9" id="KW-0472">Membrane</keyword>
<dbReference type="GO" id="GO:0005886">
    <property type="term" value="C:plasma membrane"/>
    <property type="evidence" value="ECO:0007669"/>
    <property type="project" value="UniProtKB-SubCell"/>
</dbReference>
<keyword evidence="2 9" id="KW-0813">Transport</keyword>
<dbReference type="RefSeq" id="WP_164126945.1">
    <property type="nucleotide sequence ID" value="NZ_JAAGOX010000002.1"/>
</dbReference>
<feature type="transmembrane region" description="Helical" evidence="9">
    <location>
        <begin position="12"/>
        <end position="32"/>
    </location>
</feature>
<comment type="similarity">
    <text evidence="8 9">Belongs to the TRAP transporter small permease family.</text>
</comment>
<evidence type="ECO:0000256" key="3">
    <source>
        <dbReference type="ARBA" id="ARBA00022475"/>
    </source>
</evidence>
<sequence length="281" mass="31521">MQQRSGSLVEWLVPLAFIVCAGWLAWHLPAFILDFLPPQDPSQFDKLSALFKRNDVTPDMPGLFGGFADIFDWLALLLLPVTLVAGVLTVRRAPMEFEAWGPLDRLSVFVGRVTMMLIVVLCCVMLYEVFVRYVLNAATLWANELSLWLAGFVFLCAGLYAMQQRSHIRIFLLYDMLPRSLQRVCDTISTVLIVTFAFFLVYGGYGEALDKLYRWETFGTAFDPPIPATIKPMVLVVVVLVAVQAIINLVSDWNAEAVIHTAADDIDAEELEALKRQVGNN</sequence>
<keyword evidence="3" id="KW-1003">Cell membrane</keyword>
<keyword evidence="4 9" id="KW-0997">Cell inner membrane</keyword>
<keyword evidence="5 9" id="KW-0812">Transmembrane</keyword>
<gene>
    <name evidence="11" type="ORF">G0P99_01185</name>
</gene>
<evidence type="ECO:0000256" key="5">
    <source>
        <dbReference type="ARBA" id="ARBA00022692"/>
    </source>
</evidence>
<organism evidence="11">
    <name type="scientific">Ruegeria sp. PrR005</name>
    <dbReference type="NCBI Taxonomy" id="2706882"/>
    <lineage>
        <taxon>Bacteria</taxon>
        <taxon>Pseudomonadati</taxon>
        <taxon>Pseudomonadota</taxon>
        <taxon>Alphaproteobacteria</taxon>
        <taxon>Rhodobacterales</taxon>
        <taxon>Roseobacteraceae</taxon>
        <taxon>Ruegeria</taxon>
    </lineage>
</organism>
<feature type="domain" description="Tripartite ATP-independent periplasmic transporters DctQ component" evidence="10">
    <location>
        <begin position="121"/>
        <end position="253"/>
    </location>
</feature>
<feature type="transmembrane region" description="Helical" evidence="9">
    <location>
        <begin position="109"/>
        <end position="133"/>
    </location>
</feature>
<comment type="subunit">
    <text evidence="9">The complex comprises the extracytoplasmic solute receptor protein and the two transmembrane proteins.</text>
</comment>
<reference evidence="11" key="1">
    <citation type="submission" date="2020-02" db="EMBL/GenBank/DDBJ databases">
        <title>Delineation of the pyrene-degrading pathway in Roseobacter clade bacteria by genomic analysis.</title>
        <authorList>
            <person name="Zhou H."/>
            <person name="Wang H."/>
        </authorList>
    </citation>
    <scope>NUCLEOTIDE SEQUENCE</scope>
    <source>
        <strain evidence="11">PrR005</strain>
    </source>
</reference>
<dbReference type="InterPro" id="IPR055348">
    <property type="entry name" value="DctQ"/>
</dbReference>
<evidence type="ECO:0000259" key="10">
    <source>
        <dbReference type="Pfam" id="PF04290"/>
    </source>
</evidence>
<keyword evidence="6 9" id="KW-1133">Transmembrane helix</keyword>
<evidence type="ECO:0000313" key="11">
    <source>
        <dbReference type="EMBL" id="NDW43567.1"/>
    </source>
</evidence>
<feature type="transmembrane region" description="Helical" evidence="9">
    <location>
        <begin position="145"/>
        <end position="163"/>
    </location>
</feature>
<feature type="transmembrane region" description="Helical" evidence="9">
    <location>
        <begin position="70"/>
        <end position="88"/>
    </location>
</feature>
<evidence type="ECO:0000256" key="2">
    <source>
        <dbReference type="ARBA" id="ARBA00022448"/>
    </source>
</evidence>
<comment type="caution">
    <text evidence="9">Lacks conserved residue(s) required for the propagation of feature annotation.</text>
</comment>
<proteinExistence type="inferred from homology"/>
<dbReference type="PANTHER" id="PTHR35011:SF4">
    <property type="entry name" value="SLL1102 PROTEIN"/>
    <property type="match status" value="1"/>
</dbReference>
<protein>
    <recommendedName>
        <fullName evidence="9">TRAP transporter small permease protein</fullName>
    </recommendedName>
</protein>
<dbReference type="AlphaFoldDB" id="A0A6B2NM30"/>
<dbReference type="Pfam" id="PF04290">
    <property type="entry name" value="DctQ"/>
    <property type="match status" value="1"/>
</dbReference>
<accession>A0A6B2NM30</accession>
<comment type="caution">
    <text evidence="11">The sequence shown here is derived from an EMBL/GenBank/DDBJ whole genome shotgun (WGS) entry which is preliminary data.</text>
</comment>
<evidence type="ECO:0000256" key="8">
    <source>
        <dbReference type="ARBA" id="ARBA00038436"/>
    </source>
</evidence>
<feature type="transmembrane region" description="Helical" evidence="9">
    <location>
        <begin position="184"/>
        <end position="205"/>
    </location>
</feature>
<comment type="function">
    <text evidence="9">Part of the tripartite ATP-independent periplasmic (TRAP) transport system.</text>
</comment>
<comment type="subcellular location">
    <subcellularLocation>
        <location evidence="1 9">Cell inner membrane</location>
        <topology evidence="1 9">Multi-pass membrane protein</topology>
    </subcellularLocation>
</comment>
<dbReference type="PANTHER" id="PTHR35011">
    <property type="entry name" value="2,3-DIKETO-L-GULONATE TRAP TRANSPORTER SMALL PERMEASE PROTEIN YIAM"/>
    <property type="match status" value="1"/>
</dbReference>
<evidence type="ECO:0000256" key="7">
    <source>
        <dbReference type="ARBA" id="ARBA00023136"/>
    </source>
</evidence>